<reference evidence="2 3" key="1">
    <citation type="submission" date="2017-12" db="EMBL/GenBank/DDBJ databases">
        <title>Pharmacopeia of the Arctic Ocean.</title>
        <authorList>
            <person name="Collins E."/>
            <person name="Ducluzeau A.-L."/>
        </authorList>
    </citation>
    <scope>NUCLEOTIDE SEQUENCE [LARGE SCALE GENOMIC DNA]</scope>
    <source>
        <strain evidence="2 3">DSM 23325</strain>
    </source>
</reference>
<feature type="transmembrane region" description="Helical" evidence="1">
    <location>
        <begin position="86"/>
        <end position="105"/>
    </location>
</feature>
<sequence>MTHDEEHPMTPATTTATVTEHAYVEGSATDRPRDARRAAVALAVASGLAIAGFTVLGAVFEYPQILEEPTADVLALFREHQSAVRVWFGVLVVGAALMAPAAFWLGRVVGGTLGRAIAVTGIGAAVVQVIGLQRWVTLIPGVARDALDPSRRVAAEERFELLHTVLGKVIGETVGYALTATFTVLVALALHRTVLRPWLTRLGYVAGALIATGVVIPFVEPASLTNFGGYVLWCLWLLLVAGVLVRRADDFVDEPTVVADVVTSPPTAGASPARR</sequence>
<organism evidence="2 3">
    <name type="scientific">Nocardioides alpinus</name>
    <dbReference type="NCBI Taxonomy" id="748909"/>
    <lineage>
        <taxon>Bacteria</taxon>
        <taxon>Bacillati</taxon>
        <taxon>Actinomycetota</taxon>
        <taxon>Actinomycetes</taxon>
        <taxon>Propionibacteriales</taxon>
        <taxon>Nocardioidaceae</taxon>
        <taxon>Nocardioides</taxon>
    </lineage>
</organism>
<keyword evidence="1" id="KW-0812">Transmembrane</keyword>
<feature type="transmembrane region" description="Helical" evidence="1">
    <location>
        <begin position="117"/>
        <end position="136"/>
    </location>
</feature>
<evidence type="ECO:0000313" key="2">
    <source>
        <dbReference type="EMBL" id="PKH39549.1"/>
    </source>
</evidence>
<feature type="transmembrane region" description="Helical" evidence="1">
    <location>
        <begin position="169"/>
        <end position="190"/>
    </location>
</feature>
<dbReference type="EMBL" id="PJBV01000023">
    <property type="protein sequence ID" value="PKH39549.1"/>
    <property type="molecule type" value="Genomic_DNA"/>
</dbReference>
<evidence type="ECO:0000313" key="3">
    <source>
        <dbReference type="Proteomes" id="UP000233565"/>
    </source>
</evidence>
<feature type="transmembrane region" description="Helical" evidence="1">
    <location>
        <begin position="225"/>
        <end position="245"/>
    </location>
</feature>
<dbReference type="RefSeq" id="WP_091200614.1">
    <property type="nucleotide sequence ID" value="NZ_FOKC01000010.1"/>
</dbReference>
<feature type="transmembrane region" description="Helical" evidence="1">
    <location>
        <begin position="202"/>
        <end position="219"/>
    </location>
</feature>
<accession>A0ABX4QVA0</accession>
<dbReference type="Proteomes" id="UP000233565">
    <property type="component" value="Unassembled WGS sequence"/>
</dbReference>
<name>A0ABX4QVA0_9ACTN</name>
<keyword evidence="1" id="KW-0472">Membrane</keyword>
<comment type="caution">
    <text evidence="2">The sequence shown here is derived from an EMBL/GenBank/DDBJ whole genome shotgun (WGS) entry which is preliminary data.</text>
</comment>
<keyword evidence="3" id="KW-1185">Reference proteome</keyword>
<gene>
    <name evidence="2" type="ORF">CXG46_14150</name>
</gene>
<protein>
    <submittedName>
        <fullName evidence="2">DUF4386 domain-containing protein</fullName>
    </submittedName>
</protein>
<evidence type="ECO:0000256" key="1">
    <source>
        <dbReference type="SAM" id="Phobius"/>
    </source>
</evidence>
<feature type="transmembrane region" description="Helical" evidence="1">
    <location>
        <begin position="39"/>
        <end position="60"/>
    </location>
</feature>
<proteinExistence type="predicted"/>
<keyword evidence="1" id="KW-1133">Transmembrane helix</keyword>